<feature type="region of interest" description="Disordered" evidence="1">
    <location>
        <begin position="474"/>
        <end position="494"/>
    </location>
</feature>
<dbReference type="AlphaFoldDB" id="A0A5A8CHQ6"/>
<dbReference type="InterPro" id="IPR036465">
    <property type="entry name" value="vWFA_dom_sf"/>
</dbReference>
<dbReference type="Proteomes" id="UP000323011">
    <property type="component" value="Unassembled WGS sequence"/>
</dbReference>
<sequence length="1004" mass="101274">MPTRASLVGFDADADLSSVRLVALLPGGSRDSITTKLMPVRMVKVHVEIHLSVAQVRIVGKFLNPQKTKVDAVLEVPTSIATTVTSASVFLADKRVIDTMVIDMTEMSGLSPEKGMLSALQRYKPREGSSYNPNVFRLPVEGIPANTEVSFEVAYFQDMDFHAGEFALRVPLRFDPPAVVEGGIANLSSVLGLDVDVNTGTPEGAKGSRTSGHHLTITHGAEAMAEAAAASGTVAAGSAIPSRFCLALKEGAPVPNEDFVISYTAWTSRILANALVERVEPDESGGEQGVLSLFLSPPRLDVVGAVFGRSVVFLLDNSGSMHGAALETAKEALKQCLDQLAPSDTFAICIFNSSRTWWGGQAAHFAESGGNAATTPAAAGTVIHPASSAAISAAKSFVSTVSVSGCTDILTPVQQAFSVLGDAPPPAGEVAGEFANPAYAGSSPPLTGGHAGAAPAYPTGFAATPVHPPPGMSYPGAAAAGAPKAGGPPVEHSPGGGTRVPIVFLITDGAVTGDRNIVKFIRDATKRASDAAERVKACGGRPSPATRMFTFGIGRWVNDHFLRMAAQVGRGHYSAALSTSDLAPRILALMERSSHPVLTDLAVGARGVTSFDCFPFPLPDLFCGAPVIVSARYKGAHPSEVFVRGRTAGGEELSWAVPTMWSQNVPVAKVFARRQLDMLIAQHWLLGGEAPSADGSKGSRPSGPEAEQLRERIVALSKQQQVPCPYTTMVGFPTTDSEFASRRKAQAEDEAARKEGRPPPSASKEGGSAAGASGKAKGGMSTGTKVAIAGGAVVALGATVAAGAAIGSAIASGTDVGGMVTGAVAAAGGGLADFGSFAADAASGIGDAVGDCDCQLPCFSCLDMPPVLDSCFGDCGTCFGDALQCVPDTLGQMGAGCSACCSGNLLDGIGGFAGSICENCGACTSGAGECIATGFGTCGSAAGDIFNSCGGAACSGIGSCVEGVAGCAGSLGDCVGGLGDCVGGIGSACAGLGDCASGLSGILG</sequence>
<evidence type="ECO:0000313" key="4">
    <source>
        <dbReference type="EMBL" id="KAA0152582.1"/>
    </source>
</evidence>
<dbReference type="InterPro" id="IPR002035">
    <property type="entry name" value="VWF_A"/>
</dbReference>
<gene>
    <name evidence="4" type="ORF">FNF29_03809</name>
    <name evidence="5" type="ORF">FNF31_03634</name>
</gene>
<evidence type="ECO:0008006" key="8">
    <source>
        <dbReference type="Google" id="ProtNLM"/>
    </source>
</evidence>
<accession>A0A5A8CHQ6</accession>
<feature type="region of interest" description="Disordered" evidence="1">
    <location>
        <begin position="726"/>
        <end position="779"/>
    </location>
</feature>
<feature type="compositionally biased region" description="Low complexity" evidence="1">
    <location>
        <begin position="762"/>
        <end position="775"/>
    </location>
</feature>
<reference evidence="6 7" key="1">
    <citation type="submission" date="2019-07" db="EMBL/GenBank/DDBJ databases">
        <title>Genomes of Cafeteria roenbergensis.</title>
        <authorList>
            <person name="Fischer M.G."/>
            <person name="Hackl T."/>
            <person name="Roman M."/>
        </authorList>
    </citation>
    <scope>NUCLEOTIDE SEQUENCE [LARGE SCALE GENOMIC DNA]</scope>
    <source>
        <strain evidence="4 6">BVI</strain>
        <strain evidence="5 7">Cflag</strain>
    </source>
</reference>
<dbReference type="EMBL" id="VLTM01000033">
    <property type="protein sequence ID" value="KAA0161691.1"/>
    <property type="molecule type" value="Genomic_DNA"/>
</dbReference>
<organism evidence="4 6">
    <name type="scientific">Cafeteria roenbergensis</name>
    <name type="common">Marine flagellate</name>
    <dbReference type="NCBI Taxonomy" id="33653"/>
    <lineage>
        <taxon>Eukaryota</taxon>
        <taxon>Sar</taxon>
        <taxon>Stramenopiles</taxon>
        <taxon>Bigyra</taxon>
        <taxon>Opalozoa</taxon>
        <taxon>Bicosoecida</taxon>
        <taxon>Cafeteriaceae</taxon>
        <taxon>Cafeteria</taxon>
    </lineage>
</organism>
<name>A0A5A8CHQ6_CAFRO</name>
<dbReference type="PROSITE" id="PS50234">
    <property type="entry name" value="VWFA"/>
    <property type="match status" value="1"/>
</dbReference>
<evidence type="ECO:0000313" key="5">
    <source>
        <dbReference type="EMBL" id="KAA0161691.1"/>
    </source>
</evidence>
<dbReference type="PROSITE" id="PS51468">
    <property type="entry name" value="VIT"/>
    <property type="match status" value="1"/>
</dbReference>
<comment type="caution">
    <text evidence="4">The sequence shown here is derived from an EMBL/GenBank/DDBJ whole genome shotgun (WGS) entry which is preliminary data.</text>
</comment>
<feature type="domain" description="VIT" evidence="3">
    <location>
        <begin position="24"/>
        <end position="157"/>
    </location>
</feature>
<feature type="compositionally biased region" description="Basic and acidic residues" evidence="1">
    <location>
        <begin position="739"/>
        <end position="757"/>
    </location>
</feature>
<dbReference type="InterPro" id="IPR013694">
    <property type="entry name" value="VIT"/>
</dbReference>
<evidence type="ECO:0000259" key="2">
    <source>
        <dbReference type="PROSITE" id="PS50234"/>
    </source>
</evidence>
<feature type="compositionally biased region" description="Low complexity" evidence="1">
    <location>
        <begin position="474"/>
        <end position="489"/>
    </location>
</feature>
<dbReference type="Pfam" id="PF13768">
    <property type="entry name" value="VWA_3"/>
    <property type="match status" value="1"/>
</dbReference>
<evidence type="ECO:0000256" key="1">
    <source>
        <dbReference type="SAM" id="MobiDB-lite"/>
    </source>
</evidence>
<dbReference type="Gene3D" id="3.40.50.410">
    <property type="entry name" value="von Willebrand factor, type A domain"/>
    <property type="match status" value="2"/>
</dbReference>
<dbReference type="EMBL" id="VLTN01000020">
    <property type="protein sequence ID" value="KAA0152582.1"/>
    <property type="molecule type" value="Genomic_DNA"/>
</dbReference>
<dbReference type="Proteomes" id="UP000325113">
    <property type="component" value="Unassembled WGS sequence"/>
</dbReference>
<evidence type="ECO:0000313" key="6">
    <source>
        <dbReference type="Proteomes" id="UP000323011"/>
    </source>
</evidence>
<feature type="domain" description="VWFA" evidence="2">
    <location>
        <begin position="310"/>
        <end position="601"/>
    </location>
</feature>
<keyword evidence="6" id="KW-1185">Reference proteome</keyword>
<dbReference type="PANTHER" id="PTHR46503">
    <property type="entry name" value="INTER-ALPHA-TRYPSIN INHIBITOR HEAVY CHAIN-LIKE PROTEIN"/>
    <property type="match status" value="1"/>
</dbReference>
<dbReference type="OMA" id="LECCNDI"/>
<protein>
    <recommendedName>
        <fullName evidence="8">VWFA domain-containing protein</fullName>
    </recommendedName>
</protein>
<evidence type="ECO:0000259" key="3">
    <source>
        <dbReference type="PROSITE" id="PS51468"/>
    </source>
</evidence>
<proteinExistence type="predicted"/>
<evidence type="ECO:0000313" key="7">
    <source>
        <dbReference type="Proteomes" id="UP000325113"/>
    </source>
</evidence>
<dbReference type="PANTHER" id="PTHR46503:SF1">
    <property type="entry name" value="INTER-ALPHA-TRYPSIN INHIBITOR HEAVY CHAIN-LIKE PROTEIN"/>
    <property type="match status" value="1"/>
</dbReference>
<dbReference type="SUPFAM" id="SSF53300">
    <property type="entry name" value="vWA-like"/>
    <property type="match status" value="2"/>
</dbReference>